<sequence>MSLSLAPRHSTLITRHLKELKGNQAILNCSACHSLDIVSRMDKLVEYIGVFNEKYWLLVIALLVIAGVWFGITTLLVQIRYIPDMFKVIVEKPSDIAEGQKGISAFKAFTISAASRVGTGNVAGVAIAISTGGPGAVFWMWMLALMGGATSFVESTLAQAFKVKDHASYRGGPAYYITKVWKLKWAAMLFVLLITVTYGFVFNAVQSNSISAAVVTSFDSDPLITNIIVGLILAALTAMIVFGGVQRIANFTQVIVPVMAVMYIVIGVIVIAINIDKVPGMVWSIWTHAFGIREFAGATLGTVIMKGVQRGLFSNEAGMGSVPNAAATASVSHPVKQGLIQTLGVYFDTIVVCSITAFIILLARGDVDSNLTGMEMTQNALASNVGSWGIHFLTVVIIFLAFSSVIGNYYYGESNIEFASNSKGLLNGYRVLVVLCVFGGALGSVPLVWALADVFSGLMATVNLIAILPMGGIAVALLKNFAEQRKQGLNPVFHRDDVPGIRGWDGMECWDGSDPLTHR</sequence>
<evidence type="ECO:0000256" key="7">
    <source>
        <dbReference type="ARBA" id="ARBA00022989"/>
    </source>
</evidence>
<keyword evidence="6 9" id="KW-0769">Symport</keyword>
<feature type="transmembrane region" description="Helical" evidence="9">
    <location>
        <begin position="458"/>
        <end position="478"/>
    </location>
</feature>
<feature type="transmembrane region" description="Helical" evidence="9">
    <location>
        <begin position="223"/>
        <end position="242"/>
    </location>
</feature>
<dbReference type="Proteomes" id="UP000035368">
    <property type="component" value="Chromosome"/>
</dbReference>
<evidence type="ECO:0000313" key="10">
    <source>
        <dbReference type="EMBL" id="AKK03448.1"/>
    </source>
</evidence>
<keyword evidence="11" id="KW-1185">Reference proteome</keyword>
<dbReference type="AlphaFoldDB" id="A0A0G3GV87"/>
<keyword evidence="7 9" id="KW-1133">Transmembrane helix</keyword>
<comment type="similarity">
    <text evidence="2 9">Belongs to the alanine or glycine:cation symporter (AGCS) (TC 2.A.25) family.</text>
</comment>
<dbReference type="PANTHER" id="PTHR30330:SF1">
    <property type="entry name" value="AMINO-ACID CARRIER PROTEIN ALST"/>
    <property type="match status" value="1"/>
</dbReference>
<dbReference type="PRINTS" id="PR00175">
    <property type="entry name" value="NAALASMPORT"/>
</dbReference>
<feature type="transmembrane region" description="Helical" evidence="9">
    <location>
        <begin position="55"/>
        <end position="77"/>
    </location>
</feature>
<dbReference type="PANTHER" id="PTHR30330">
    <property type="entry name" value="AGSS FAMILY TRANSPORTER, SODIUM-ALANINE"/>
    <property type="match status" value="1"/>
</dbReference>
<dbReference type="Gene3D" id="1.20.1740.10">
    <property type="entry name" value="Amino acid/polyamine transporter I"/>
    <property type="match status" value="1"/>
</dbReference>
<keyword evidence="8 9" id="KW-0472">Membrane</keyword>
<evidence type="ECO:0000313" key="11">
    <source>
        <dbReference type="Proteomes" id="UP000035368"/>
    </source>
</evidence>
<dbReference type="STRING" id="1050174.CEPID_07990"/>
<evidence type="ECO:0000256" key="5">
    <source>
        <dbReference type="ARBA" id="ARBA00022692"/>
    </source>
</evidence>
<name>A0A0G3GV87_9CORY</name>
<feature type="transmembrane region" description="Helical" evidence="9">
    <location>
        <begin position="345"/>
        <end position="365"/>
    </location>
</feature>
<keyword evidence="5 9" id="KW-0812">Transmembrane</keyword>
<feature type="transmembrane region" description="Helical" evidence="9">
    <location>
        <begin position="431"/>
        <end position="452"/>
    </location>
</feature>
<keyword evidence="3 9" id="KW-0813">Transport</keyword>
<evidence type="ECO:0000256" key="1">
    <source>
        <dbReference type="ARBA" id="ARBA00004651"/>
    </source>
</evidence>
<dbReference type="PATRIC" id="fig|1050174.4.peg.1608"/>
<feature type="transmembrane region" description="Helical" evidence="9">
    <location>
        <begin position="385"/>
        <end position="411"/>
    </location>
</feature>
<dbReference type="InterPro" id="IPR001463">
    <property type="entry name" value="Na/Ala_symport"/>
</dbReference>
<protein>
    <submittedName>
        <fullName evidence="10">Amino acid carrier protein</fullName>
    </submittedName>
</protein>
<dbReference type="NCBIfam" id="TIGR00835">
    <property type="entry name" value="agcS"/>
    <property type="match status" value="1"/>
</dbReference>
<evidence type="ECO:0000256" key="8">
    <source>
        <dbReference type="ARBA" id="ARBA00023136"/>
    </source>
</evidence>
<dbReference type="GO" id="GO:0005283">
    <property type="term" value="F:amino acid:sodium symporter activity"/>
    <property type="evidence" value="ECO:0007669"/>
    <property type="project" value="InterPro"/>
</dbReference>
<feature type="transmembrane region" description="Helical" evidence="9">
    <location>
        <begin position="254"/>
        <end position="273"/>
    </location>
</feature>
<proteinExistence type="inferred from homology"/>
<feature type="transmembrane region" description="Helical" evidence="9">
    <location>
        <begin position="185"/>
        <end position="203"/>
    </location>
</feature>
<organism evidence="10 11">
    <name type="scientific">Corynebacterium epidermidicanis</name>
    <dbReference type="NCBI Taxonomy" id="1050174"/>
    <lineage>
        <taxon>Bacteria</taxon>
        <taxon>Bacillati</taxon>
        <taxon>Actinomycetota</taxon>
        <taxon>Actinomycetes</taxon>
        <taxon>Mycobacteriales</taxon>
        <taxon>Corynebacteriaceae</taxon>
        <taxon>Corynebacterium</taxon>
    </lineage>
</organism>
<gene>
    <name evidence="10" type="primary">alsT</name>
    <name evidence="10" type="ORF">CEPID_07990</name>
</gene>
<dbReference type="GO" id="GO:0005886">
    <property type="term" value="C:plasma membrane"/>
    <property type="evidence" value="ECO:0007669"/>
    <property type="project" value="UniProtKB-SubCell"/>
</dbReference>
<comment type="subcellular location">
    <subcellularLocation>
        <location evidence="1 9">Cell membrane</location>
        <topology evidence="1 9">Multi-pass membrane protein</topology>
    </subcellularLocation>
</comment>
<reference evidence="10 11" key="1">
    <citation type="submission" date="2015-05" db="EMBL/GenBank/DDBJ databases">
        <title>Complete genome sequence of Corynebacterium epidermidicanis DSM 45586, isolated from the skin of a dog suffering from pruritus.</title>
        <authorList>
            <person name="Ruckert C."/>
            <person name="Albersmeier A."/>
            <person name="Winkler A."/>
            <person name="Tauch A."/>
        </authorList>
    </citation>
    <scope>NUCLEOTIDE SEQUENCE [LARGE SCALE GENOMIC DNA]</scope>
    <source>
        <strain evidence="10 11">DSM 45586</strain>
    </source>
</reference>
<evidence type="ECO:0000256" key="4">
    <source>
        <dbReference type="ARBA" id="ARBA00022475"/>
    </source>
</evidence>
<evidence type="ECO:0000256" key="3">
    <source>
        <dbReference type="ARBA" id="ARBA00022448"/>
    </source>
</evidence>
<dbReference type="KEGG" id="cei:CEPID_07990"/>
<evidence type="ECO:0000256" key="2">
    <source>
        <dbReference type="ARBA" id="ARBA00009261"/>
    </source>
</evidence>
<dbReference type="PROSITE" id="PS00873">
    <property type="entry name" value="NA_ALANINE_SYMP"/>
    <property type="match status" value="1"/>
</dbReference>
<dbReference type="FunFam" id="1.20.1740.10:FF:000004">
    <property type="entry name" value="Sodium:alanine symporter family protein"/>
    <property type="match status" value="1"/>
</dbReference>
<dbReference type="Pfam" id="PF01235">
    <property type="entry name" value="Na_Ala_symp"/>
    <property type="match status" value="1"/>
</dbReference>
<evidence type="ECO:0000256" key="9">
    <source>
        <dbReference type="RuleBase" id="RU363064"/>
    </source>
</evidence>
<dbReference type="EMBL" id="CP011541">
    <property type="protein sequence ID" value="AKK03448.1"/>
    <property type="molecule type" value="Genomic_DNA"/>
</dbReference>
<keyword evidence="4 9" id="KW-1003">Cell membrane</keyword>
<accession>A0A0G3GV87</accession>
<evidence type="ECO:0000256" key="6">
    <source>
        <dbReference type="ARBA" id="ARBA00022847"/>
    </source>
</evidence>